<keyword evidence="3 5" id="KW-0378">Hydrolase</keyword>
<dbReference type="PROSITE" id="PS00137">
    <property type="entry name" value="SUBTILASE_HIS"/>
    <property type="match status" value="1"/>
</dbReference>
<dbReference type="InterPro" id="IPR051048">
    <property type="entry name" value="Peptidase_S8/S53_subtilisin"/>
</dbReference>
<dbReference type="PROSITE" id="PS50093">
    <property type="entry name" value="PKD"/>
    <property type="match status" value="1"/>
</dbReference>
<dbReference type="InterPro" id="IPR022398">
    <property type="entry name" value="Peptidase_S8_His-AS"/>
</dbReference>
<dbReference type="SMART" id="SM00089">
    <property type="entry name" value="PKD"/>
    <property type="match status" value="1"/>
</dbReference>
<dbReference type="Pfam" id="PF18911">
    <property type="entry name" value="PKD_4"/>
    <property type="match status" value="1"/>
</dbReference>
<dbReference type="CDD" id="cd00146">
    <property type="entry name" value="PKD"/>
    <property type="match status" value="1"/>
</dbReference>
<feature type="signal peptide" evidence="7">
    <location>
        <begin position="1"/>
        <end position="27"/>
    </location>
</feature>
<protein>
    <submittedName>
        <fullName evidence="9">Por secretion system C-terminal sorting domain-containing protein</fullName>
    </submittedName>
</protein>
<gene>
    <name evidence="9" type="ORF">SAMN04487941_1318</name>
</gene>
<dbReference type="InterPro" id="IPR000209">
    <property type="entry name" value="Peptidase_S8/S53_dom"/>
</dbReference>
<reference evidence="10" key="1">
    <citation type="submission" date="2016-10" db="EMBL/GenBank/DDBJ databases">
        <authorList>
            <person name="Varghese N."/>
        </authorList>
    </citation>
    <scope>NUCLEOTIDE SEQUENCE [LARGE SCALE GENOMIC DNA]</scope>
    <source>
        <strain evidence="10">DSM 18820</strain>
    </source>
</reference>
<dbReference type="Pfam" id="PF00082">
    <property type="entry name" value="Peptidase_S8"/>
    <property type="match status" value="1"/>
</dbReference>
<dbReference type="OrthoDB" id="9813435at2"/>
<dbReference type="GO" id="GO:0006508">
    <property type="term" value="P:proteolysis"/>
    <property type="evidence" value="ECO:0007669"/>
    <property type="project" value="UniProtKB-KW"/>
</dbReference>
<dbReference type="Gene3D" id="2.60.40.10">
    <property type="entry name" value="Immunoglobulins"/>
    <property type="match status" value="1"/>
</dbReference>
<dbReference type="InterPro" id="IPR023827">
    <property type="entry name" value="Peptidase_S8_Asp-AS"/>
</dbReference>
<comment type="similarity">
    <text evidence="1 5 6">Belongs to the peptidase S8 family.</text>
</comment>
<dbReference type="InterPro" id="IPR015500">
    <property type="entry name" value="Peptidase_S8_subtilisin-rel"/>
</dbReference>
<dbReference type="Pfam" id="PF18962">
    <property type="entry name" value="Por_Secre_tail"/>
    <property type="match status" value="1"/>
</dbReference>
<dbReference type="InterPro" id="IPR013783">
    <property type="entry name" value="Ig-like_fold"/>
</dbReference>
<evidence type="ECO:0000256" key="7">
    <source>
        <dbReference type="SAM" id="SignalP"/>
    </source>
</evidence>
<evidence type="ECO:0000256" key="4">
    <source>
        <dbReference type="ARBA" id="ARBA00022825"/>
    </source>
</evidence>
<proteinExistence type="inferred from homology"/>
<dbReference type="PRINTS" id="PR00723">
    <property type="entry name" value="SUBTILISIN"/>
</dbReference>
<dbReference type="Gene3D" id="3.40.50.200">
    <property type="entry name" value="Peptidase S8/S53 domain"/>
    <property type="match status" value="1"/>
</dbReference>
<dbReference type="NCBIfam" id="TIGR04183">
    <property type="entry name" value="Por_Secre_tail"/>
    <property type="match status" value="1"/>
</dbReference>
<dbReference type="InterPro" id="IPR035986">
    <property type="entry name" value="PKD_dom_sf"/>
</dbReference>
<evidence type="ECO:0000256" key="3">
    <source>
        <dbReference type="ARBA" id="ARBA00022801"/>
    </source>
</evidence>
<accession>A0A1I7GWE9</accession>
<evidence type="ECO:0000313" key="9">
    <source>
        <dbReference type="EMBL" id="SFU52750.1"/>
    </source>
</evidence>
<keyword evidence="4 5" id="KW-0720">Serine protease</keyword>
<sequence length="1097" mass="119201">MPTLSPLQRCSLCLLLMCLLHIPLLYAQRPEADFGTKTIPNKVVYRLKPQQPRLMRSGQENGMRQALQRIGAEQVQPKFPAIAAKQAIATARQAAPSADLSLIYELKYGTAHTFEEVKTALMATGQVAYVEPLYIREPFHQPNDPASDSTKTTQYYLKQVQAYGGWAAEKGDTTMVIGILDTGVRLTHQDLQSKVKYNYADPVDGIDNDGNGLIDDFAGWDFADKDNNVADDSPWTGHGTAVAGVAAAATNNGTGMAGMGYNARFMPLKIFSSHPNGPFGGYEAIVYAADNGCKVINLSWGGTSYSQFEQDVINYAVLEKDVLIIASAGNTNADLDFYPASYENVVSVGGANNKDVKYKDHTYSYKIDLISPSINIYAPSAAGDTKYGNVGGTSFSAPTVAGGAALVRHHFPDLNARQVAERLRSSTDNIYTLEGNKPYLEMLGTGRFNLKKALTTPDLKSIRCTKLAPVAKQNLAAGKTIRFAAEFINLLAPTTALEVTLTSLSPYVTVKQSDVNLGSIGTMVSASTEGKPFVLKIEDNAPIFHKVYLRLGFKDGDYESFQHFELVINPDFATLNANNLRLTLNSLGNIGYNGLKMQQGVGVTYGEGASMLFEGGLMVATEAGVVADNLHNADWQNDNNFTPLHLTSQHFETPQADQEIRSLMETKVTGHPLVEVKTVGFAWADAANQDYVIIEYQITNRSSDTIQQLHTGLFADWDIGRYTRNIAAWDSQLQLGYVYNPEVQLPYAGIKLLTPEQQVIYHAIDNIGGNDSTVSVDDGFTNEEKYKIISNGTSRLRAGGKTGNNVSHVVGGTSINLAPGQVKTIAFAVLAGHNLEALQQHAQAAQQKYISIRTGPLPVATAFEACLSGPAVVAPEGGSNFNFYADADAKNFLGTGKYFTIPSTAQNTTIYAANADSMFSSMAVPMEIQVIPAPKADFSFLTEYPQVNAVVQLKDRSQDATAWEWDFGDGTTSTAQHPQHAFQKPGSYNVKLTVTDKLNCQRHTISQTIAVFDTAPKLYPNPVRDYLAITLTRPLTADASTAPMLQLTDVTGKAVSVTFLSADNTNFKYDLSTLAPGVYFARITYLGKTFVERVLVQ</sequence>
<dbReference type="PANTHER" id="PTHR43399">
    <property type="entry name" value="SUBTILISIN-RELATED"/>
    <property type="match status" value="1"/>
</dbReference>
<evidence type="ECO:0000256" key="6">
    <source>
        <dbReference type="RuleBase" id="RU003355"/>
    </source>
</evidence>
<dbReference type="InterPro" id="IPR023828">
    <property type="entry name" value="Peptidase_S8_Ser-AS"/>
</dbReference>
<feature type="active site" description="Charge relay system" evidence="5">
    <location>
        <position position="181"/>
    </location>
</feature>
<feature type="chain" id="PRO_5010336969" evidence="7">
    <location>
        <begin position="28"/>
        <end position="1097"/>
    </location>
</feature>
<organism evidence="9 10">
    <name type="scientific">Pontibacter akesuensis</name>
    <dbReference type="NCBI Taxonomy" id="388950"/>
    <lineage>
        <taxon>Bacteria</taxon>
        <taxon>Pseudomonadati</taxon>
        <taxon>Bacteroidota</taxon>
        <taxon>Cytophagia</taxon>
        <taxon>Cytophagales</taxon>
        <taxon>Hymenobacteraceae</taxon>
        <taxon>Pontibacter</taxon>
    </lineage>
</organism>
<name>A0A1I7GWE9_9BACT</name>
<dbReference type="PROSITE" id="PS51892">
    <property type="entry name" value="SUBTILASE"/>
    <property type="match status" value="1"/>
</dbReference>
<feature type="active site" description="Charge relay system" evidence="5">
    <location>
        <position position="238"/>
    </location>
</feature>
<dbReference type="SUPFAM" id="SSF49299">
    <property type="entry name" value="PKD domain"/>
    <property type="match status" value="1"/>
</dbReference>
<dbReference type="AlphaFoldDB" id="A0A1I7GWE9"/>
<feature type="active site" description="Charge relay system" evidence="5">
    <location>
        <position position="394"/>
    </location>
</feature>
<evidence type="ECO:0000256" key="2">
    <source>
        <dbReference type="ARBA" id="ARBA00022670"/>
    </source>
</evidence>
<dbReference type="EMBL" id="FPCA01000001">
    <property type="protein sequence ID" value="SFU52750.1"/>
    <property type="molecule type" value="Genomic_DNA"/>
</dbReference>
<dbReference type="InterPro" id="IPR026444">
    <property type="entry name" value="Secre_tail"/>
</dbReference>
<keyword evidence="2 5" id="KW-0645">Protease</keyword>
<dbReference type="InterPro" id="IPR036852">
    <property type="entry name" value="Peptidase_S8/S53_dom_sf"/>
</dbReference>
<keyword evidence="7" id="KW-0732">Signal</keyword>
<dbReference type="InterPro" id="IPR022409">
    <property type="entry name" value="PKD/Chitinase_dom"/>
</dbReference>
<dbReference type="PANTHER" id="PTHR43399:SF4">
    <property type="entry name" value="CELL WALL-ASSOCIATED PROTEASE"/>
    <property type="match status" value="1"/>
</dbReference>
<dbReference type="SUPFAM" id="SSF52743">
    <property type="entry name" value="Subtilisin-like"/>
    <property type="match status" value="1"/>
</dbReference>
<feature type="domain" description="PKD" evidence="8">
    <location>
        <begin position="957"/>
        <end position="996"/>
    </location>
</feature>
<evidence type="ECO:0000256" key="1">
    <source>
        <dbReference type="ARBA" id="ARBA00011073"/>
    </source>
</evidence>
<dbReference type="PROSITE" id="PS00138">
    <property type="entry name" value="SUBTILASE_SER"/>
    <property type="match status" value="1"/>
</dbReference>
<dbReference type="STRING" id="388950.GCA_001611675_00414"/>
<dbReference type="Proteomes" id="UP000182491">
    <property type="component" value="Unassembled WGS sequence"/>
</dbReference>
<dbReference type="GO" id="GO:0004252">
    <property type="term" value="F:serine-type endopeptidase activity"/>
    <property type="evidence" value="ECO:0007669"/>
    <property type="project" value="UniProtKB-UniRule"/>
</dbReference>
<keyword evidence="10" id="KW-1185">Reference proteome</keyword>
<evidence type="ECO:0000256" key="5">
    <source>
        <dbReference type="PROSITE-ProRule" id="PRU01240"/>
    </source>
</evidence>
<dbReference type="InterPro" id="IPR000601">
    <property type="entry name" value="PKD_dom"/>
</dbReference>
<dbReference type="PROSITE" id="PS00136">
    <property type="entry name" value="SUBTILASE_ASP"/>
    <property type="match status" value="1"/>
</dbReference>
<evidence type="ECO:0000313" key="10">
    <source>
        <dbReference type="Proteomes" id="UP000182491"/>
    </source>
</evidence>
<evidence type="ECO:0000259" key="8">
    <source>
        <dbReference type="PROSITE" id="PS50093"/>
    </source>
</evidence>